<dbReference type="InterPro" id="IPR035914">
    <property type="entry name" value="Sperma_CUB_dom_sf"/>
</dbReference>
<organism>
    <name type="scientific">Branchiostoma floridae</name>
    <name type="common">Florida lancelet</name>
    <name type="synonym">Amphioxus</name>
    <dbReference type="NCBI Taxonomy" id="7739"/>
    <lineage>
        <taxon>Eukaryota</taxon>
        <taxon>Metazoa</taxon>
        <taxon>Chordata</taxon>
        <taxon>Cephalochordata</taxon>
        <taxon>Leptocardii</taxon>
        <taxon>Amphioxiformes</taxon>
        <taxon>Branchiostomatidae</taxon>
        <taxon>Branchiostoma</taxon>
    </lineage>
</organism>
<feature type="compositionally biased region" description="Low complexity" evidence="3">
    <location>
        <begin position="209"/>
        <end position="233"/>
    </location>
</feature>
<reference evidence="7" key="1">
    <citation type="journal article" date="2008" name="Nature">
        <title>The amphioxus genome and the evolution of the chordate karyotype.</title>
        <authorList>
            <consortium name="US DOE Joint Genome Institute (JGI-PGF)"/>
            <person name="Putnam N.H."/>
            <person name="Butts T."/>
            <person name="Ferrier D.E.K."/>
            <person name="Furlong R.F."/>
            <person name="Hellsten U."/>
            <person name="Kawashima T."/>
            <person name="Robinson-Rechavi M."/>
            <person name="Shoguchi E."/>
            <person name="Terry A."/>
            <person name="Yu J.-K."/>
            <person name="Benito-Gutierrez E.L."/>
            <person name="Dubchak I."/>
            <person name="Garcia-Fernandez J."/>
            <person name="Gibson-Brown J.J."/>
            <person name="Grigoriev I.V."/>
            <person name="Horton A.C."/>
            <person name="de Jong P.J."/>
            <person name="Jurka J."/>
            <person name="Kapitonov V.V."/>
            <person name="Kohara Y."/>
            <person name="Kuroki Y."/>
            <person name="Lindquist E."/>
            <person name="Lucas S."/>
            <person name="Osoegawa K."/>
            <person name="Pennacchio L.A."/>
            <person name="Salamov A.A."/>
            <person name="Satou Y."/>
            <person name="Sauka-Spengler T."/>
            <person name="Schmutz J."/>
            <person name="Shin-I T."/>
            <person name="Toyoda A."/>
            <person name="Bronner-Fraser M."/>
            <person name="Fujiyama A."/>
            <person name="Holland L.Z."/>
            <person name="Holland P.W.H."/>
            <person name="Satoh N."/>
            <person name="Rokhsar D.S."/>
        </authorList>
    </citation>
    <scope>NUCLEOTIDE SEQUENCE [LARGE SCALE GENOMIC DNA]</scope>
    <source>
        <strain evidence="7">S238N-H82</strain>
        <tissue evidence="7">Testes</tissue>
    </source>
</reference>
<keyword evidence="1" id="KW-1015">Disulfide bond</keyword>
<feature type="compositionally biased region" description="Low complexity" evidence="3">
    <location>
        <begin position="170"/>
        <end position="190"/>
    </location>
</feature>
<comment type="caution">
    <text evidence="2">Lacks conserved residue(s) required for the propagation of feature annotation.</text>
</comment>
<feature type="compositionally biased region" description="Low complexity" evidence="3">
    <location>
        <begin position="276"/>
        <end position="292"/>
    </location>
</feature>
<keyword evidence="4" id="KW-0472">Membrane</keyword>
<feature type="transmembrane region" description="Helical" evidence="4">
    <location>
        <begin position="558"/>
        <end position="579"/>
    </location>
</feature>
<dbReference type="PANTHER" id="PTHR24023:SF1082">
    <property type="entry name" value="COLLAGEN TRIPLE HELIX REPEAT"/>
    <property type="match status" value="1"/>
</dbReference>
<keyword evidence="5" id="KW-0732">Signal</keyword>
<accession>C3YLW2</accession>
<feature type="signal peptide" evidence="5">
    <location>
        <begin position="1"/>
        <end position="23"/>
    </location>
</feature>
<feature type="region of interest" description="Disordered" evidence="3">
    <location>
        <begin position="796"/>
        <end position="925"/>
    </location>
</feature>
<dbReference type="InterPro" id="IPR050149">
    <property type="entry name" value="Collagen_superfamily"/>
</dbReference>
<keyword evidence="4" id="KW-0812">Transmembrane</keyword>
<feature type="compositionally biased region" description="Polar residues" evidence="3">
    <location>
        <begin position="198"/>
        <end position="208"/>
    </location>
</feature>
<feature type="chain" id="PRO_5002935769" description="CUB domain-containing protein" evidence="5">
    <location>
        <begin position="24"/>
        <end position="941"/>
    </location>
</feature>
<dbReference type="CDD" id="cd00041">
    <property type="entry name" value="CUB"/>
    <property type="match status" value="1"/>
</dbReference>
<dbReference type="EMBL" id="GG666529">
    <property type="protein sequence ID" value="EEN58556.1"/>
    <property type="molecule type" value="Genomic_DNA"/>
</dbReference>
<dbReference type="AlphaFoldDB" id="C3YLW2"/>
<dbReference type="Pfam" id="PF00431">
    <property type="entry name" value="CUB"/>
    <property type="match status" value="1"/>
</dbReference>
<dbReference type="InterPro" id="IPR008160">
    <property type="entry name" value="Collagen"/>
</dbReference>
<proteinExistence type="predicted"/>
<dbReference type="PROSITE" id="PS01180">
    <property type="entry name" value="CUB"/>
    <property type="match status" value="1"/>
</dbReference>
<sequence length="941" mass="96377">MWRNGVTLSLLYMVCCGTQLSTAQCDGGPPLTLTEQSAREFTTPNFPDGRYPSNAQCSWIIQVTRGTIELNFPDFNLPYEVVFGSAACGVTKVEVYDGPTASSSLLGTYCEKTPPPAVTSSSGTSMLVSFAGGLFSSRGQGFRAAFTVIGGDAVVPMTPPSLLTTIPPTTIASTTTPSTSSPIYTSTPHTETSEAHIATTTVPESTTIPALPTTPSTVLTTTTPEPTDAASTTRPRYDQTSDATITSEIPTTPVVHTTTAPGFATSVLTASPPQPTTDSSTATRTTQAADTTLPHAITTQPHSTTLQQPDTTTPTSTNSSPHGTTVLSTTIPETSSSTSSQDATEEMTPLSSHTIFAVSPIGAVTATEITSDNFETGQPFNESTVFVSTIDSVPETTRQATKSTRLPDMKPVTTGKPESNEQHHGNGGLTEGQILMFAAIGGAVAGLLFVGMVGAVCFCRGQRQGRSACRSEADDHDRDNPAQLDACRLDSAYQSLQGSRASSVDSQQDLEMDRAQTDWTSVADAAATIPNTLYVSRADAYGTEMDKKTKWFRLCKKFGQATAAVLVVVTAVLLPYFAVKVTTLAEITSKLEEQNKMTVLRVAELEDMCVLPVTPGKGRPMGLNASNITGSGLILAGYTGCGCPPGPPGAHGSPGPPGQSGEMGPMGKDDQSGVPGSVGPPGKRGPMGQTGPRGPTGKAGVSGPPGPPGENGPPVLRTGKKWFCLDTVKVTTLAEITSKLEEQNKMTVLRVAELEDMCVLPVTPGKGRPMGLNASNITGSGLILAGYTGCGCPPGPPGAHGSPGPPGQSGEMGPMGKDDQSGVPGSVGPPGKRGPMGQTGPRGPTGKAGVSGPPGPPGENGPVGPDGPLGPAGPRGPSGKAGVPGPPGPPGENCSDVSPGSPGPVGPPGPAGMLTCPDLTGPPEHSKIYIRGKSFKYSDVI</sequence>
<keyword evidence="4" id="KW-1133">Transmembrane helix</keyword>
<dbReference type="eggNOG" id="KOG3544">
    <property type="taxonomic scope" value="Eukaryota"/>
</dbReference>
<evidence type="ECO:0000259" key="6">
    <source>
        <dbReference type="PROSITE" id="PS01180"/>
    </source>
</evidence>
<dbReference type="InParanoid" id="C3YLW2"/>
<dbReference type="SUPFAM" id="SSF49854">
    <property type="entry name" value="Spermadhesin, CUB domain"/>
    <property type="match status" value="1"/>
</dbReference>
<dbReference type="SMART" id="SM00042">
    <property type="entry name" value="CUB"/>
    <property type="match status" value="1"/>
</dbReference>
<name>C3YLW2_BRAFL</name>
<dbReference type="Gene3D" id="2.60.120.290">
    <property type="entry name" value="Spermadhesin, CUB domain"/>
    <property type="match status" value="1"/>
</dbReference>
<feature type="region of interest" description="Disordered" evidence="3">
    <location>
        <begin position="265"/>
        <end position="350"/>
    </location>
</feature>
<dbReference type="FunFam" id="2.60.120.290:FF:000198">
    <property type="entry name" value="Uncharacterized protein"/>
    <property type="match status" value="1"/>
</dbReference>
<evidence type="ECO:0000256" key="2">
    <source>
        <dbReference type="PROSITE-ProRule" id="PRU00059"/>
    </source>
</evidence>
<evidence type="ECO:0000313" key="7">
    <source>
        <dbReference type="EMBL" id="EEN58556.1"/>
    </source>
</evidence>
<feature type="compositionally biased region" description="Pro residues" evidence="3">
    <location>
        <begin position="901"/>
        <end position="910"/>
    </location>
</feature>
<feature type="region of interest" description="Disordered" evidence="3">
    <location>
        <begin position="170"/>
        <end position="244"/>
    </location>
</feature>
<evidence type="ECO:0000256" key="4">
    <source>
        <dbReference type="SAM" id="Phobius"/>
    </source>
</evidence>
<dbReference type="InterPro" id="IPR000859">
    <property type="entry name" value="CUB_dom"/>
</dbReference>
<dbReference type="PANTHER" id="PTHR24023">
    <property type="entry name" value="COLLAGEN ALPHA"/>
    <property type="match status" value="1"/>
</dbReference>
<feature type="region of interest" description="Disordered" evidence="3">
    <location>
        <begin position="647"/>
        <end position="717"/>
    </location>
</feature>
<evidence type="ECO:0000256" key="3">
    <source>
        <dbReference type="SAM" id="MobiDB-lite"/>
    </source>
</evidence>
<feature type="region of interest" description="Disordered" evidence="3">
    <location>
        <begin position="394"/>
        <end position="427"/>
    </location>
</feature>
<feature type="compositionally biased region" description="Low complexity" evidence="3">
    <location>
        <begin position="659"/>
        <end position="681"/>
    </location>
</feature>
<feature type="transmembrane region" description="Helical" evidence="4">
    <location>
        <begin position="434"/>
        <end position="458"/>
    </location>
</feature>
<feature type="domain" description="CUB" evidence="6">
    <location>
        <begin position="16"/>
        <end position="149"/>
    </location>
</feature>
<evidence type="ECO:0000256" key="5">
    <source>
        <dbReference type="SAM" id="SignalP"/>
    </source>
</evidence>
<feature type="compositionally biased region" description="Low complexity" evidence="3">
    <location>
        <begin position="808"/>
        <end position="830"/>
    </location>
</feature>
<dbReference type="Pfam" id="PF01391">
    <property type="entry name" value="Collagen"/>
    <property type="match status" value="1"/>
</dbReference>
<feature type="compositionally biased region" description="Low complexity" evidence="3">
    <location>
        <begin position="303"/>
        <end position="340"/>
    </location>
</feature>
<feature type="compositionally biased region" description="Polar residues" evidence="3">
    <location>
        <begin position="394"/>
        <end position="404"/>
    </location>
</feature>
<protein>
    <recommendedName>
        <fullName evidence="6">CUB domain-containing protein</fullName>
    </recommendedName>
</protein>
<evidence type="ECO:0000256" key="1">
    <source>
        <dbReference type="ARBA" id="ARBA00023157"/>
    </source>
</evidence>
<gene>
    <name evidence="7" type="ORF">BRAFLDRAFT_93849</name>
</gene>